<keyword evidence="5 6" id="KW-0449">Lipoprotein</keyword>
<proteinExistence type="inferred from homology"/>
<evidence type="ECO:0000256" key="5">
    <source>
        <dbReference type="ARBA" id="ARBA00023288"/>
    </source>
</evidence>
<keyword evidence="2 6" id="KW-0472">Membrane</keyword>
<evidence type="ECO:0000256" key="7">
    <source>
        <dbReference type="SAM" id="SignalP"/>
    </source>
</evidence>
<protein>
    <recommendedName>
        <fullName evidence="6">LPS-assembly lipoprotein LptE</fullName>
    </recommendedName>
</protein>
<dbReference type="PROSITE" id="PS51257">
    <property type="entry name" value="PROKAR_LIPOPROTEIN"/>
    <property type="match status" value="1"/>
</dbReference>
<evidence type="ECO:0000313" key="8">
    <source>
        <dbReference type="EMBL" id="MEZ0476575.1"/>
    </source>
</evidence>
<dbReference type="Pfam" id="PF04390">
    <property type="entry name" value="LptE"/>
    <property type="match status" value="1"/>
</dbReference>
<keyword evidence="1 6" id="KW-0732">Signal</keyword>
<feature type="chain" id="PRO_5047537600" description="LPS-assembly lipoprotein LptE" evidence="7">
    <location>
        <begin position="19"/>
        <end position="168"/>
    </location>
</feature>
<evidence type="ECO:0000256" key="4">
    <source>
        <dbReference type="ARBA" id="ARBA00023237"/>
    </source>
</evidence>
<dbReference type="HAMAP" id="MF_01186">
    <property type="entry name" value="LPS_assembly_LptE"/>
    <property type="match status" value="1"/>
</dbReference>
<organism evidence="8 9">
    <name type="scientific">Luteimonas salinilitoris</name>
    <dbReference type="NCBI Taxonomy" id="3237697"/>
    <lineage>
        <taxon>Bacteria</taxon>
        <taxon>Pseudomonadati</taxon>
        <taxon>Pseudomonadota</taxon>
        <taxon>Gammaproteobacteria</taxon>
        <taxon>Lysobacterales</taxon>
        <taxon>Lysobacteraceae</taxon>
        <taxon>Luteimonas</taxon>
    </lineage>
</organism>
<dbReference type="Proteomes" id="UP001566331">
    <property type="component" value="Unassembled WGS sequence"/>
</dbReference>
<evidence type="ECO:0000256" key="1">
    <source>
        <dbReference type="ARBA" id="ARBA00022729"/>
    </source>
</evidence>
<comment type="function">
    <text evidence="6">Together with LptD, is involved in the assembly of lipopolysaccharide (LPS) at the surface of the outer membrane. Required for the proper assembly of LptD. Binds LPS and may serve as the LPS recognition site at the outer membrane.</text>
</comment>
<dbReference type="Gene3D" id="3.30.160.150">
    <property type="entry name" value="Lipoprotein like domain"/>
    <property type="match status" value="1"/>
</dbReference>
<keyword evidence="4 6" id="KW-0998">Cell outer membrane</keyword>
<dbReference type="PANTHER" id="PTHR38098">
    <property type="entry name" value="LPS-ASSEMBLY LIPOPROTEIN LPTE"/>
    <property type="match status" value="1"/>
</dbReference>
<evidence type="ECO:0000313" key="9">
    <source>
        <dbReference type="Proteomes" id="UP001566331"/>
    </source>
</evidence>
<dbReference type="PANTHER" id="PTHR38098:SF1">
    <property type="entry name" value="LPS-ASSEMBLY LIPOPROTEIN LPTE"/>
    <property type="match status" value="1"/>
</dbReference>
<dbReference type="EMBL" id="JBFWIC010000040">
    <property type="protein sequence ID" value="MEZ0476575.1"/>
    <property type="molecule type" value="Genomic_DNA"/>
</dbReference>
<evidence type="ECO:0000256" key="3">
    <source>
        <dbReference type="ARBA" id="ARBA00023139"/>
    </source>
</evidence>
<dbReference type="InterPro" id="IPR007485">
    <property type="entry name" value="LPS_assembly_LptE"/>
</dbReference>
<accession>A0ABV4HUZ4</accession>
<evidence type="ECO:0000256" key="6">
    <source>
        <dbReference type="HAMAP-Rule" id="MF_01186"/>
    </source>
</evidence>
<comment type="subunit">
    <text evidence="6">Component of the lipopolysaccharide transport and assembly complex. Interacts with LptD.</text>
</comment>
<keyword evidence="3 6" id="KW-0564">Palmitate</keyword>
<gene>
    <name evidence="6 8" type="primary">lptE</name>
    <name evidence="8" type="ORF">AB6713_18435</name>
</gene>
<keyword evidence="9" id="KW-1185">Reference proteome</keyword>
<comment type="caution">
    <text evidence="8">The sequence shown here is derived from an EMBL/GenBank/DDBJ whole genome shotgun (WGS) entry which is preliminary data.</text>
</comment>
<evidence type="ECO:0000256" key="2">
    <source>
        <dbReference type="ARBA" id="ARBA00023136"/>
    </source>
</evidence>
<comment type="similarity">
    <text evidence="6">Belongs to the LptE lipoprotein family.</text>
</comment>
<reference evidence="8 9" key="1">
    <citation type="submission" date="2024-07" db="EMBL/GenBank/DDBJ databases">
        <title>Luteimonas salilacus sp. nov., isolated from the shore soil of Salt Lake in Tibet of China.</title>
        <authorList>
            <person name="Zhang X."/>
            <person name="Li A."/>
        </authorList>
    </citation>
    <scope>NUCLEOTIDE SEQUENCE [LARGE SCALE GENOMIC DNA]</scope>
    <source>
        <strain evidence="8 9">B3-2-R+30</strain>
    </source>
</reference>
<name>A0ABV4HUZ4_9GAMM</name>
<feature type="signal peptide" evidence="7">
    <location>
        <begin position="1"/>
        <end position="18"/>
    </location>
</feature>
<comment type="subcellular location">
    <subcellularLocation>
        <location evidence="6">Cell outer membrane</location>
        <topology evidence="6">Lipid-anchor</topology>
    </subcellularLocation>
</comment>
<dbReference type="RefSeq" id="WP_370564844.1">
    <property type="nucleotide sequence ID" value="NZ_JBFWIB010000010.1"/>
</dbReference>
<sequence>MIRSAVVAVLALALAACGFHLRNALSLPPDLGPVQVVARDPYSPLPDALALTLQRAGAEVRRGRRAEEDIATLNILSERWASTPVSIDAQGRAQEYALRYAVVFELLGADGEDIVPQQAIELSRDYVSSPTDLTGTDSERDLLSREMEREMTASIVRRIDGASRQPMP</sequence>